<dbReference type="Pfam" id="PF00636">
    <property type="entry name" value="Ribonuclease_3"/>
    <property type="match status" value="2"/>
</dbReference>
<dbReference type="PANTHER" id="PTHR14950">
    <property type="entry name" value="DICER-RELATED"/>
    <property type="match status" value="1"/>
</dbReference>
<evidence type="ECO:0000256" key="11">
    <source>
        <dbReference type="ARBA" id="ARBA00035116"/>
    </source>
</evidence>
<evidence type="ECO:0000256" key="2">
    <source>
        <dbReference type="ARBA" id="ARBA00001946"/>
    </source>
</evidence>
<keyword evidence="5" id="KW-0547">Nucleotide-binding</keyword>
<dbReference type="PANTHER" id="PTHR14950:SF37">
    <property type="entry name" value="ENDORIBONUCLEASE DICER"/>
    <property type="match status" value="1"/>
</dbReference>
<evidence type="ECO:0000313" key="16">
    <source>
        <dbReference type="Proteomes" id="UP001210925"/>
    </source>
</evidence>
<dbReference type="SUPFAM" id="SSF69065">
    <property type="entry name" value="RNase III domain-like"/>
    <property type="match status" value="2"/>
</dbReference>
<keyword evidence="16" id="KW-1185">Reference proteome</keyword>
<dbReference type="PROSITE" id="PS50142">
    <property type="entry name" value="RNASE_3_2"/>
    <property type="match status" value="2"/>
</dbReference>
<dbReference type="GO" id="GO:0003723">
    <property type="term" value="F:RNA binding"/>
    <property type="evidence" value="ECO:0007669"/>
    <property type="project" value="UniProtKB-KW"/>
</dbReference>
<dbReference type="FunFam" id="1.10.1520.10:FF:000004">
    <property type="entry name" value="Endoribonuclease dicer-like 1"/>
    <property type="match status" value="1"/>
</dbReference>
<dbReference type="InterPro" id="IPR003100">
    <property type="entry name" value="PAZ_dom"/>
</dbReference>
<dbReference type="SMART" id="SM00949">
    <property type="entry name" value="PAZ"/>
    <property type="match status" value="1"/>
</dbReference>
<dbReference type="InterPro" id="IPR036389">
    <property type="entry name" value="RNase_III_sf"/>
</dbReference>
<comment type="cofactor">
    <cofactor evidence="1">
        <name>Mn(2+)</name>
        <dbReference type="ChEBI" id="CHEBI:29035"/>
    </cofactor>
</comment>
<dbReference type="SMART" id="SM00487">
    <property type="entry name" value="DEXDc"/>
    <property type="match status" value="1"/>
</dbReference>
<evidence type="ECO:0000256" key="6">
    <source>
        <dbReference type="ARBA" id="ARBA00022801"/>
    </source>
</evidence>
<dbReference type="InterPro" id="IPR011545">
    <property type="entry name" value="DEAD/DEAH_box_helicase_dom"/>
</dbReference>
<evidence type="ECO:0000256" key="5">
    <source>
        <dbReference type="ARBA" id="ARBA00022741"/>
    </source>
</evidence>
<dbReference type="Gene3D" id="1.10.1520.10">
    <property type="entry name" value="Ribonuclease III domain"/>
    <property type="match status" value="2"/>
</dbReference>
<accession>A0AAD5UMA0</accession>
<evidence type="ECO:0000256" key="9">
    <source>
        <dbReference type="ARBA" id="ARBA00022842"/>
    </source>
</evidence>
<dbReference type="GO" id="GO:0005524">
    <property type="term" value="F:ATP binding"/>
    <property type="evidence" value="ECO:0007669"/>
    <property type="project" value="UniProtKB-KW"/>
</dbReference>
<feature type="domain" description="Helicase ATP-binding" evidence="13">
    <location>
        <begin position="10"/>
        <end position="181"/>
    </location>
</feature>
<sequence>MKVRPYQIELLERAIKENIITYLDTGCGKTLVSILLLQHLLKPGSLGIFLAPTNALVHQQANSIRSVTELSVGDYTSQNSSLINWSHDDWKAQFASIQVLVMTPQLCLNLLRHGYIDFSQVELVIFDECHHGNKGHPYTLIMNEYYHTLEGKKPRILGLTASPIGHGIVNAKQLQDRMTALQKLFDSKIITIVDRAHVGSYVVPITEIIVQFDRWLDMEENSEFNETFSQLTRQFEEQGEIDTKKQLNAIKYLKEQFGWPVTRKFVELQFGNVTKKRKASDMESPFEPSLLPPKLIALIRLIKTHHSANGRCMVFVDRKATAVVLCALINQISSKEFPEVRCGYLTGSSGGIKEREINLIGHKETINYFRSGKYNTLVVTRVAEEGLDIPTCNLIIIFDLFRSSIGYIQSRGRARSPNGSKYIILVEKGNLGNWKHIVDAKKTEDLTRSVALQLMDGDADLHLDKNFNDDEIITLLSGEMDLPLETKAGAKLFPSGSIQLLHWTCAVMQDIIEGDSLLYNQEMPGELDWESILQILHSQYSDGIGNEYELELLRKQELDFGYIYSCTFLLNGNLVQVYGYPRMNKRIAKFHAAFLTCCFLHKHNVIDDRLLPKQTSKTTVESSKSIAEEILDDFIPSAFIPTAKVCEYHITPILIAESDIQVCILTPQVISAYDIPQFDLYFEQKRFTAKFGLNKTITFSEVELSTLDQYSKTVWQYALNTNQKVANYDKSGYFGEIESRKYYVTPLKNNIIDWQSIRDVIGYKKVTLTKTNLLKDMVVFTKHNNRKYYNLHFHNGVNSSSEFEKTTGAKKTKISYKDYFDDLGYTITDASFPVRAYAVPLIRNCLINTEESAHREAILLSEACAACPISKSMLRLLHLVPTILWKLHIGAAIDDFFNTFGYEKLPKSIVYPAFITPNADESINYDRLEILGDAFLKYASSIYLYSKKELKSEGALSKQRSVIVSNSTLTRIAKALEFSKFLTVIPFSSSFWAPPGLKPWRLVNPDPDEKPPPKIAGSKTFADFVEALIGAYWRYSNEEGAWYIASQLKILPELKVVQENLSTLPIKQTQSSLIDFDRLEAILGYKFNQKSLLTLCFTHPTFNPKFSYERLEFLGDSILDFLLIKYCFEKYPQTTPGMLSKLKQAAVNNESLARLSFKLQLNEFVLINSTIIERELEEYTTYLKNGNIFIDPFETLVEGPKVLGDVLEALLGAIYIDCNYRLDIVWQVLYQHWKVFVDTFITPEAVSTSPVRLMMEHFQADAINSKDISFKYFSRNQGGNLDSHECVIFLKGLEIARGFGNTKPPKSASSG</sequence>
<dbReference type="GO" id="GO:0006396">
    <property type="term" value="P:RNA processing"/>
    <property type="evidence" value="ECO:0007669"/>
    <property type="project" value="InterPro"/>
</dbReference>
<dbReference type="GO" id="GO:0004386">
    <property type="term" value="F:helicase activity"/>
    <property type="evidence" value="ECO:0007669"/>
    <property type="project" value="UniProtKB-KW"/>
</dbReference>
<protein>
    <submittedName>
        <fullName evidence="15">Dicer-like protein 2</fullName>
    </submittedName>
</protein>
<feature type="domain" description="RNase III" evidence="12">
    <location>
        <begin position="893"/>
        <end position="1037"/>
    </location>
</feature>
<comment type="similarity">
    <text evidence="11">Belongs to the helicase family. Dicer subfamily.</text>
</comment>
<dbReference type="Pfam" id="PF00271">
    <property type="entry name" value="Helicase_C"/>
    <property type="match status" value="1"/>
</dbReference>
<keyword evidence="8" id="KW-0067">ATP-binding</keyword>
<dbReference type="PROSITE" id="PS51192">
    <property type="entry name" value="HELICASE_ATP_BIND_1"/>
    <property type="match status" value="1"/>
</dbReference>
<dbReference type="CDD" id="cd00593">
    <property type="entry name" value="RIBOc"/>
    <property type="match status" value="2"/>
</dbReference>
<comment type="caution">
    <text evidence="15">The sequence shown here is derived from an EMBL/GenBank/DDBJ whole genome shotgun (WGS) entry which is preliminary data.</text>
</comment>
<evidence type="ECO:0000259" key="12">
    <source>
        <dbReference type="PROSITE" id="PS50142"/>
    </source>
</evidence>
<dbReference type="Proteomes" id="UP001210925">
    <property type="component" value="Unassembled WGS sequence"/>
</dbReference>
<keyword evidence="7" id="KW-0347">Helicase</keyword>
<evidence type="ECO:0000256" key="7">
    <source>
        <dbReference type="ARBA" id="ARBA00022806"/>
    </source>
</evidence>
<dbReference type="EMBL" id="JADGKB010000026">
    <property type="protein sequence ID" value="KAJ3258551.1"/>
    <property type="molecule type" value="Genomic_DNA"/>
</dbReference>
<reference evidence="15" key="1">
    <citation type="submission" date="2020-05" db="EMBL/GenBank/DDBJ databases">
        <title>Phylogenomic resolution of chytrid fungi.</title>
        <authorList>
            <person name="Stajich J.E."/>
            <person name="Amses K."/>
            <person name="Simmons R."/>
            <person name="Seto K."/>
            <person name="Myers J."/>
            <person name="Bonds A."/>
            <person name="Quandt C.A."/>
            <person name="Barry K."/>
            <person name="Liu P."/>
            <person name="Grigoriev I."/>
            <person name="Longcore J.E."/>
            <person name="James T.Y."/>
        </authorList>
    </citation>
    <scope>NUCLEOTIDE SEQUENCE</scope>
    <source>
        <strain evidence="15">PLAUS21</strain>
    </source>
</reference>
<keyword evidence="9" id="KW-0460">Magnesium</keyword>
<dbReference type="SMART" id="SM00490">
    <property type="entry name" value="HELICc"/>
    <property type="match status" value="1"/>
</dbReference>
<evidence type="ECO:0000256" key="4">
    <source>
        <dbReference type="ARBA" id="ARBA00022737"/>
    </source>
</evidence>
<dbReference type="PROSITE" id="PS00517">
    <property type="entry name" value="RNASE_3_1"/>
    <property type="match status" value="1"/>
</dbReference>
<dbReference type="CDD" id="cd18034">
    <property type="entry name" value="DEXHc_dicer"/>
    <property type="match status" value="1"/>
</dbReference>
<evidence type="ECO:0000259" key="14">
    <source>
        <dbReference type="PROSITE" id="PS51194"/>
    </source>
</evidence>
<dbReference type="GO" id="GO:0046872">
    <property type="term" value="F:metal ion binding"/>
    <property type="evidence" value="ECO:0007669"/>
    <property type="project" value="UniProtKB-KW"/>
</dbReference>
<dbReference type="Pfam" id="PF00270">
    <property type="entry name" value="DEAD"/>
    <property type="match status" value="1"/>
</dbReference>
<feature type="domain" description="RNase III" evidence="12">
    <location>
        <begin position="1076"/>
        <end position="1219"/>
    </location>
</feature>
<dbReference type="Gene3D" id="3.30.160.380">
    <property type="entry name" value="Dicer dimerisation domain"/>
    <property type="match status" value="1"/>
</dbReference>
<keyword evidence="10" id="KW-0694">RNA-binding</keyword>
<dbReference type="InterPro" id="IPR000999">
    <property type="entry name" value="RNase_III_dom"/>
</dbReference>
<keyword evidence="6" id="KW-0378">Hydrolase</keyword>
<keyword evidence="3" id="KW-0479">Metal-binding</keyword>
<dbReference type="SMART" id="SM00535">
    <property type="entry name" value="RIBOc"/>
    <property type="match status" value="2"/>
</dbReference>
<dbReference type="InterPro" id="IPR005034">
    <property type="entry name" value="Dicer_dimerisation"/>
</dbReference>
<proteinExistence type="inferred from homology"/>
<evidence type="ECO:0000256" key="8">
    <source>
        <dbReference type="ARBA" id="ARBA00022840"/>
    </source>
</evidence>
<dbReference type="PROSITE" id="PS51194">
    <property type="entry name" value="HELICASE_CTER"/>
    <property type="match status" value="1"/>
</dbReference>
<gene>
    <name evidence="15" type="primary">DCL2</name>
    <name evidence="15" type="ORF">HK103_003511</name>
</gene>
<evidence type="ECO:0000313" key="15">
    <source>
        <dbReference type="EMBL" id="KAJ3258551.1"/>
    </source>
</evidence>
<name>A0AAD5UMA0_9FUNG</name>
<evidence type="ECO:0000256" key="3">
    <source>
        <dbReference type="ARBA" id="ARBA00022723"/>
    </source>
</evidence>
<keyword evidence="4" id="KW-0677">Repeat</keyword>
<dbReference type="Gene3D" id="3.40.50.300">
    <property type="entry name" value="P-loop containing nucleotide triphosphate hydrolases"/>
    <property type="match status" value="2"/>
</dbReference>
<evidence type="ECO:0000256" key="10">
    <source>
        <dbReference type="ARBA" id="ARBA00022884"/>
    </source>
</evidence>
<dbReference type="InterPro" id="IPR001650">
    <property type="entry name" value="Helicase_C-like"/>
</dbReference>
<dbReference type="GO" id="GO:0004525">
    <property type="term" value="F:ribonuclease III activity"/>
    <property type="evidence" value="ECO:0007669"/>
    <property type="project" value="InterPro"/>
</dbReference>
<dbReference type="Gene3D" id="2.170.260.10">
    <property type="entry name" value="paz domain"/>
    <property type="match status" value="1"/>
</dbReference>
<dbReference type="InterPro" id="IPR027417">
    <property type="entry name" value="P-loop_NTPase"/>
</dbReference>
<dbReference type="InterPro" id="IPR014001">
    <property type="entry name" value="Helicase_ATP-bd"/>
</dbReference>
<dbReference type="SUPFAM" id="SSF52540">
    <property type="entry name" value="P-loop containing nucleoside triphosphate hydrolases"/>
    <property type="match status" value="1"/>
</dbReference>
<dbReference type="InterPro" id="IPR038248">
    <property type="entry name" value="Dicer_dimer_sf"/>
</dbReference>
<organism evidence="15 16">
    <name type="scientific">Boothiomyces macroporosus</name>
    <dbReference type="NCBI Taxonomy" id="261099"/>
    <lineage>
        <taxon>Eukaryota</taxon>
        <taxon>Fungi</taxon>
        <taxon>Fungi incertae sedis</taxon>
        <taxon>Chytridiomycota</taxon>
        <taxon>Chytridiomycota incertae sedis</taxon>
        <taxon>Chytridiomycetes</taxon>
        <taxon>Rhizophydiales</taxon>
        <taxon>Terramycetaceae</taxon>
        <taxon>Boothiomyces</taxon>
    </lineage>
</organism>
<comment type="cofactor">
    <cofactor evidence="2">
        <name>Mg(2+)</name>
        <dbReference type="ChEBI" id="CHEBI:18420"/>
    </cofactor>
</comment>
<evidence type="ECO:0000259" key="13">
    <source>
        <dbReference type="PROSITE" id="PS51192"/>
    </source>
</evidence>
<dbReference type="Pfam" id="PF03368">
    <property type="entry name" value="Dicer_dimer"/>
    <property type="match status" value="1"/>
</dbReference>
<feature type="domain" description="Helicase C-terminal" evidence="14">
    <location>
        <begin position="297"/>
        <end position="458"/>
    </location>
</feature>
<evidence type="ECO:0000256" key="1">
    <source>
        <dbReference type="ARBA" id="ARBA00001936"/>
    </source>
</evidence>